<evidence type="ECO:0000313" key="2">
    <source>
        <dbReference type="Proteomes" id="UP000000719"/>
    </source>
</evidence>
<dbReference type="RefSeq" id="WP_012635305.1">
    <property type="nucleotide sequence ID" value="NC_011899.1"/>
</dbReference>
<protein>
    <submittedName>
        <fullName evidence="1">Uncharacterized protein</fullName>
    </submittedName>
</protein>
<sequence>MIDKNIKDITLQDIVNLNIYDDVNFDEYINVIRKEKPGAKDELLKLLDRGNQVIKKSFIEEELQKLKKEHNQINPDFNLVTTDYFKGQIESLMVLASRTVEPGPEEVQSKKNGWYFRGYITLGELKELPSIYPYFKKAYSEYNRDEWELELNVVGGIIQGYPAVDEETINSWRDEGVLMELWGFDKGNKMTSLTDIMVNSLLKLKKQAQKIREKGKPDNLHEARILKLDNEGKKLFSHIFY</sequence>
<name>B8D1P0_HALOH</name>
<dbReference type="KEGG" id="hor:Hore_03560"/>
<dbReference type="AlphaFoldDB" id="B8D1P0"/>
<dbReference type="Proteomes" id="UP000000719">
    <property type="component" value="Chromosome"/>
</dbReference>
<dbReference type="eggNOG" id="ENOG50344P0">
    <property type="taxonomic scope" value="Bacteria"/>
</dbReference>
<proteinExistence type="predicted"/>
<dbReference type="OrthoDB" id="9862001at2"/>
<keyword evidence="2" id="KW-1185">Reference proteome</keyword>
<reference evidence="1 2" key="1">
    <citation type="journal article" date="2009" name="PLoS ONE">
        <title>Genome analysis of the anaerobic thermohalophilic bacterium Halothermothrix orenii.</title>
        <authorList>
            <person name="Mavromatis K."/>
            <person name="Ivanova N."/>
            <person name="Anderson I."/>
            <person name="Lykidis A."/>
            <person name="Hooper S.D."/>
            <person name="Sun H."/>
            <person name="Kunin V."/>
            <person name="Lapidus A."/>
            <person name="Hugenholtz P."/>
            <person name="Patel B."/>
            <person name="Kyrpides N.C."/>
        </authorList>
    </citation>
    <scope>NUCLEOTIDE SEQUENCE [LARGE SCALE GENOMIC DNA]</scope>
    <source>
        <strain evidence="2">H 168 / OCM 544 / DSM 9562</strain>
    </source>
</reference>
<evidence type="ECO:0000313" key="1">
    <source>
        <dbReference type="EMBL" id="ACL69117.1"/>
    </source>
</evidence>
<gene>
    <name evidence="1" type="ordered locus">Hore_03560</name>
</gene>
<organism evidence="1 2">
    <name type="scientific">Halothermothrix orenii (strain H 168 / OCM 544 / DSM 9562)</name>
    <dbReference type="NCBI Taxonomy" id="373903"/>
    <lineage>
        <taxon>Bacteria</taxon>
        <taxon>Bacillati</taxon>
        <taxon>Bacillota</taxon>
        <taxon>Clostridia</taxon>
        <taxon>Halanaerobiales</taxon>
        <taxon>Halothermotrichaceae</taxon>
        <taxon>Halothermothrix</taxon>
    </lineage>
</organism>
<dbReference type="EMBL" id="CP001098">
    <property type="protein sequence ID" value="ACL69117.1"/>
    <property type="molecule type" value="Genomic_DNA"/>
</dbReference>
<accession>B8D1P0</accession>
<dbReference type="STRING" id="373903.Hore_03560"/>
<dbReference type="HOGENOM" id="CLU_1118944_0_0_9"/>